<dbReference type="KEGG" id="vg:24405296"/>
<dbReference type="EMBL" id="KJ019044">
    <property type="protein sequence ID" value="AIX18234.1"/>
    <property type="molecule type" value="Genomic_DNA"/>
</dbReference>
<dbReference type="EMBL" id="KJ019061">
    <property type="protein sequence ID" value="AIX22268.1"/>
    <property type="molecule type" value="Genomic_DNA"/>
</dbReference>
<evidence type="ECO:0000313" key="20">
    <source>
        <dbReference type="Proteomes" id="UP000185339"/>
    </source>
</evidence>
<dbReference type="EMBL" id="KJ019051">
    <property type="protein sequence ID" value="AIX19826.1"/>
    <property type="molecule type" value="Genomic_DNA"/>
</dbReference>
<evidence type="ECO:0000313" key="13">
    <source>
        <dbReference type="EMBL" id="AIX39235.1"/>
    </source>
</evidence>
<dbReference type="EMBL" id="KJ019049">
    <property type="protein sequence ID" value="AIX19392.1"/>
    <property type="molecule type" value="Genomic_DNA"/>
</dbReference>
<gene>
    <name evidence="14" type="ORF">Syn7803C100_152</name>
    <name evidence="15" type="ORF">Syn7803C28_151</name>
    <name evidence="16" type="ORF">Syn7803C36_153</name>
    <name evidence="1" type="ORF">Syn7803C66_150</name>
    <name evidence="2" type="ORF">Syn7803C67_151</name>
    <name evidence="3" type="ORF">Syn7803C68_151</name>
    <name evidence="4" type="ORF">Syn7803C69_150</name>
    <name evidence="5" type="ORF">Syn7803C76_152</name>
    <name evidence="6" type="ORF">Syn7803C78_151</name>
    <name evidence="7" type="ORF">Syn7803C91_152</name>
    <name evidence="8" type="ORF">Syn7803C92_148</name>
    <name evidence="9" type="ORF">Syn7803US49_150</name>
    <name evidence="10" type="ORF">Syn7803US54_150</name>
    <name evidence="11" type="ORF">Syn7803US56_152</name>
    <name evidence="12" type="ORF">Syn9311C1_149</name>
    <name evidence="13" type="ORF">Syn9311C4_152</name>
</gene>
<protein>
    <submittedName>
        <fullName evidence="1">Uncharacterized protein</fullName>
    </submittedName>
</protein>
<evidence type="ECO:0000313" key="8">
    <source>
        <dbReference type="EMBL" id="AIX22268.1"/>
    </source>
</evidence>
<dbReference type="EMBL" id="KJ019042">
    <property type="protein sequence ID" value="AIX17803.1"/>
    <property type="molecule type" value="Genomic_DNA"/>
</dbReference>
<evidence type="ECO:0000313" key="15">
    <source>
        <dbReference type="EMBL" id="AIX44571.1"/>
    </source>
</evidence>
<dbReference type="EMBL" id="KJ019161">
    <property type="protein sequence ID" value="AIX46208.1"/>
    <property type="molecule type" value="Genomic_DNA"/>
</dbReference>
<evidence type="ECO:0000313" key="11">
    <source>
        <dbReference type="EMBL" id="AIX34133.1"/>
    </source>
</evidence>
<evidence type="ECO:0000313" key="7">
    <source>
        <dbReference type="EMBL" id="AIX22055.1"/>
    </source>
</evidence>
<accession>A0A0E3EUA8</accession>
<proteinExistence type="predicted"/>
<dbReference type="Proteomes" id="UP000185326">
    <property type="component" value="Segment"/>
</dbReference>
<evidence type="ECO:0000313" key="1">
    <source>
        <dbReference type="EMBL" id="AIX17587.1"/>
    </source>
</evidence>
<dbReference type="Proteomes" id="UP000185330">
    <property type="component" value="Segment"/>
</dbReference>
<evidence type="ECO:0000313" key="9">
    <source>
        <dbReference type="EMBL" id="AIX32636.1"/>
    </source>
</evidence>
<evidence type="ECO:0000313" key="4">
    <source>
        <dbReference type="EMBL" id="AIX18234.1"/>
    </source>
</evidence>
<dbReference type="Proteomes" id="UP000185336">
    <property type="component" value="Segment"/>
</dbReference>
<evidence type="ECO:0000313" key="18">
    <source>
        <dbReference type="Proteomes" id="UP000185326"/>
    </source>
</evidence>
<dbReference type="Proteomes" id="UP000185338">
    <property type="component" value="Segment"/>
</dbReference>
<dbReference type="GeneID" id="24405296"/>
<sequence>MSVRIVRLKSGDDIISDIYEVTSTEDKGEEKDPIAYQLRFPYAIWISEGMNAEVDGDIQKISDPEVSMEPWLPLCKHEHIFLKLDEVSAAYETHDTVIEQYTKLIEAQMNGKRETDSPQGEE</sequence>
<evidence type="ECO:0000313" key="12">
    <source>
        <dbReference type="EMBL" id="AIX39017.1"/>
    </source>
</evidence>
<dbReference type="RefSeq" id="YP_009140720.1">
    <property type="nucleotide sequence ID" value="NC_027130.1"/>
</dbReference>
<evidence type="ECO:0000313" key="3">
    <source>
        <dbReference type="EMBL" id="AIX18019.1"/>
    </source>
</evidence>
<dbReference type="Proteomes" id="UP000185329">
    <property type="component" value="Segment"/>
</dbReference>
<dbReference type="EMBL" id="KJ019104">
    <property type="protein sequence ID" value="AIX32636.1"/>
    <property type="molecule type" value="Genomic_DNA"/>
</dbReference>
<dbReference type="EMBL" id="KJ019043">
    <property type="protein sequence ID" value="AIX18019.1"/>
    <property type="molecule type" value="Genomic_DNA"/>
</dbReference>
<dbReference type="EMBL" id="KJ019154">
    <property type="protein sequence ID" value="AIX44571.1"/>
    <property type="molecule type" value="Genomic_DNA"/>
</dbReference>
<dbReference type="EMBL" id="KJ019109">
    <property type="protein sequence ID" value="AIX33915.1"/>
    <property type="molecule type" value="Genomic_DNA"/>
</dbReference>
<evidence type="ECO:0000313" key="10">
    <source>
        <dbReference type="EMBL" id="AIX33915.1"/>
    </source>
</evidence>
<dbReference type="EMBL" id="KJ019134">
    <property type="protein sequence ID" value="AIX39453.1"/>
    <property type="molecule type" value="Genomic_DNA"/>
</dbReference>
<dbReference type="Proteomes" id="UP000185333">
    <property type="component" value="Segment"/>
</dbReference>
<dbReference type="EMBL" id="KJ019060">
    <property type="protein sequence ID" value="AIX22055.1"/>
    <property type="molecule type" value="Genomic_DNA"/>
</dbReference>
<dbReference type="EMBL" id="KJ019133">
    <property type="protein sequence ID" value="AIX39235.1"/>
    <property type="molecule type" value="Genomic_DNA"/>
</dbReference>
<dbReference type="Proteomes" id="UP000185327">
    <property type="component" value="Segment"/>
</dbReference>
<dbReference type="EMBL" id="KJ019132">
    <property type="protein sequence ID" value="AIX39017.1"/>
    <property type="molecule type" value="Genomic_DNA"/>
</dbReference>
<keyword evidence="19" id="KW-1185">Reference proteome</keyword>
<evidence type="ECO:0000313" key="19">
    <source>
        <dbReference type="Proteomes" id="UP000185330"/>
    </source>
</evidence>
<dbReference type="Proteomes" id="UP000185339">
    <property type="component" value="Segment"/>
</dbReference>
<reference evidence="17 18" key="1">
    <citation type="submission" date="2013-12" db="EMBL/GenBank/DDBJ databases">
        <title>Ecological redundancy of diverse viral populations within a natural community.</title>
        <authorList>
            <person name="Gregory A.C."/>
            <person name="LaButti K."/>
            <person name="Copeland A."/>
            <person name="Woyke T."/>
            <person name="Sullivan M.B."/>
        </authorList>
    </citation>
    <scope>NUCLEOTIDE SEQUENCE [LARGE SCALE GENOMIC DNA]</scope>
    <source>
        <strain evidence="14">Syn7803C100</strain>
        <strain evidence="15">Syn7803C28</strain>
        <strain evidence="16">Syn7803C36</strain>
        <strain evidence="1">Syn7803C66</strain>
        <strain evidence="2">Syn7803C67</strain>
        <strain evidence="3">Syn7803C68</strain>
        <strain evidence="4">Syn7803C69</strain>
        <strain evidence="5">Syn7803C76</strain>
        <strain evidence="6">Syn7803C78</strain>
        <strain evidence="7">Syn7803C91</strain>
        <strain evidence="8">Syn7803C92</strain>
        <strain evidence="9">Syn7803US49</strain>
        <strain evidence="10">Syn7803US54</strain>
        <strain evidence="11">Syn7803US56</strain>
        <strain evidence="12">Syn9311C1</strain>
        <strain evidence="13">Syn9311C4</strain>
    </source>
</reference>
<evidence type="ECO:0000313" key="6">
    <source>
        <dbReference type="EMBL" id="AIX19826.1"/>
    </source>
</evidence>
<dbReference type="EMBL" id="KJ019041">
    <property type="protein sequence ID" value="AIX17587.1"/>
    <property type="molecule type" value="Genomic_DNA"/>
</dbReference>
<dbReference type="Gene3D" id="2.30.30.100">
    <property type="match status" value="1"/>
</dbReference>
<dbReference type="Proteomes" id="UP000185337">
    <property type="component" value="Segment"/>
</dbReference>
<dbReference type="Proteomes" id="UP000033002">
    <property type="component" value="Segment"/>
</dbReference>
<dbReference type="Proteomes" id="UP000185342">
    <property type="component" value="Segment"/>
</dbReference>
<evidence type="ECO:0000313" key="2">
    <source>
        <dbReference type="EMBL" id="AIX17803.1"/>
    </source>
</evidence>
<dbReference type="Proteomes" id="UP000185341">
    <property type="component" value="Segment"/>
</dbReference>
<evidence type="ECO:0000313" key="17">
    <source>
        <dbReference type="Proteomes" id="UP000033002"/>
    </source>
</evidence>
<dbReference type="Proteomes" id="UP000185334">
    <property type="component" value="Segment"/>
</dbReference>
<name>A0A0E3EUA8_9CAUD</name>
<evidence type="ECO:0000313" key="5">
    <source>
        <dbReference type="EMBL" id="AIX19392.1"/>
    </source>
</evidence>
<dbReference type="Proteomes" id="UP000185331">
    <property type="component" value="Segment"/>
</dbReference>
<dbReference type="Proteomes" id="UP000185340">
    <property type="component" value="Segment"/>
</dbReference>
<dbReference type="Proteomes" id="UP000185332">
    <property type="component" value="Segment"/>
</dbReference>
<evidence type="ECO:0000313" key="16">
    <source>
        <dbReference type="EMBL" id="AIX46208.1"/>
    </source>
</evidence>
<evidence type="ECO:0000313" key="14">
    <source>
        <dbReference type="EMBL" id="AIX39453.1"/>
    </source>
</evidence>
<dbReference type="EMBL" id="KJ019110">
    <property type="protein sequence ID" value="AIX34133.1"/>
    <property type="molecule type" value="Genomic_DNA"/>
</dbReference>
<organism evidence="1 20">
    <name type="scientific">Synechococcus phage ACG-2014b</name>
    <dbReference type="NCBI Taxonomy" id="1493508"/>
    <lineage>
        <taxon>Viruses</taxon>
        <taxon>Duplodnaviria</taxon>
        <taxon>Heunggongvirae</taxon>
        <taxon>Uroviricota</taxon>
        <taxon>Caudoviricetes</taxon>
        <taxon>Pantevenvirales</taxon>
        <taxon>Kyanoviridae</taxon>
        <taxon>Nereusvirus</taxon>
        <taxon>Nereusvirus tusconc4</taxon>
    </lineage>
</organism>